<name>A0ABY7UM87_9CORY</name>
<dbReference type="EMBL" id="CP063194">
    <property type="protein sequence ID" value="WCZ39806.1"/>
    <property type="molecule type" value="Genomic_DNA"/>
</dbReference>
<dbReference type="RefSeq" id="WP_052333735.1">
    <property type="nucleotide sequence ID" value="NZ_CBYN010000022.1"/>
</dbReference>
<reference evidence="2 3" key="1">
    <citation type="submission" date="2020-10" db="EMBL/GenBank/DDBJ databases">
        <title>Complete genome sequence of Corynebacterium jeddahense DSM 45997, type strain of Corynebacterium jeddahense.</title>
        <authorList>
            <person name="Busche T."/>
            <person name="Kalinowski J."/>
            <person name="Ruckert C."/>
        </authorList>
    </citation>
    <scope>NUCLEOTIDE SEQUENCE [LARGE SCALE GENOMIC DNA]</scope>
    <source>
        <strain evidence="2 3">DSM 45997</strain>
    </source>
</reference>
<accession>A0ABY7UM87</accession>
<evidence type="ECO:0000313" key="2">
    <source>
        <dbReference type="EMBL" id="WCZ39806.1"/>
    </source>
</evidence>
<organism evidence="2 3">
    <name type="scientific">Corynebacterium jeddahense</name>
    <dbReference type="NCBI Taxonomy" id="1414719"/>
    <lineage>
        <taxon>Bacteria</taxon>
        <taxon>Bacillati</taxon>
        <taxon>Actinomycetota</taxon>
        <taxon>Actinomycetes</taxon>
        <taxon>Mycobacteriales</taxon>
        <taxon>Corynebacteriaceae</taxon>
        <taxon>Corynebacterium</taxon>
    </lineage>
</organism>
<feature type="compositionally biased region" description="Basic and acidic residues" evidence="1">
    <location>
        <begin position="1"/>
        <end position="22"/>
    </location>
</feature>
<dbReference type="Proteomes" id="UP001218071">
    <property type="component" value="Chromosome"/>
</dbReference>
<protein>
    <submittedName>
        <fullName evidence="2">Uncharacterized protein</fullName>
    </submittedName>
</protein>
<gene>
    <name evidence="2" type="ORF">CJEDD_11185</name>
</gene>
<sequence>MATELNERAYEAARHTVQEHGPKLAPESYSMVQEWQDALAERRHVGKESSRERREAFEQACAAAIEVQNMALAAATAELENARTERGYNPADVDAVLAELDSMVFAAERDALAPPRRLR</sequence>
<keyword evidence="3" id="KW-1185">Reference proteome</keyword>
<evidence type="ECO:0000313" key="3">
    <source>
        <dbReference type="Proteomes" id="UP001218071"/>
    </source>
</evidence>
<evidence type="ECO:0000256" key="1">
    <source>
        <dbReference type="SAM" id="MobiDB-lite"/>
    </source>
</evidence>
<feature type="region of interest" description="Disordered" evidence="1">
    <location>
        <begin position="1"/>
        <end position="23"/>
    </location>
</feature>
<proteinExistence type="predicted"/>